<protein>
    <submittedName>
        <fullName evidence="1">Uncharacterized protein</fullName>
    </submittedName>
</protein>
<evidence type="ECO:0000313" key="2">
    <source>
        <dbReference type="Proteomes" id="UP000324705"/>
    </source>
</evidence>
<accession>A0A9R0R4C9</accession>
<dbReference type="EMBL" id="LT934112">
    <property type="protein sequence ID" value="VAH22636.1"/>
    <property type="molecule type" value="Genomic_DNA"/>
</dbReference>
<sequence>MIFMEAGCCSKGKVPDLDVAMDHKAEDCSNSCLFFCFAKTVSVTALWLYYVLIITSDVWTCLCQVCCIPSCH</sequence>
<reference evidence="1 2" key="1">
    <citation type="submission" date="2017-09" db="EMBL/GenBank/DDBJ databases">
        <authorList>
            <consortium name="International Durum Wheat Genome Sequencing Consortium (IDWGSC)"/>
            <person name="Milanesi L."/>
        </authorList>
    </citation>
    <scope>NUCLEOTIDE SEQUENCE [LARGE SCALE GENOMIC DNA]</scope>
    <source>
        <strain evidence="2">cv. Svevo</strain>
    </source>
</reference>
<keyword evidence="2" id="KW-1185">Reference proteome</keyword>
<gene>
    <name evidence="1" type="ORF">TRITD_1Bv1G208790</name>
</gene>
<dbReference type="AlphaFoldDB" id="A0A9R0R4C9"/>
<dbReference type="Proteomes" id="UP000324705">
    <property type="component" value="Chromosome 1B"/>
</dbReference>
<proteinExistence type="predicted"/>
<name>A0A9R0R4C9_TRITD</name>
<dbReference type="Gramene" id="TRITD1Bv1G208790.1">
    <property type="protein sequence ID" value="TRITD1Bv1G208790.1"/>
    <property type="gene ID" value="TRITD1Bv1G208790"/>
</dbReference>
<organism evidence="1 2">
    <name type="scientific">Triticum turgidum subsp. durum</name>
    <name type="common">Durum wheat</name>
    <name type="synonym">Triticum durum</name>
    <dbReference type="NCBI Taxonomy" id="4567"/>
    <lineage>
        <taxon>Eukaryota</taxon>
        <taxon>Viridiplantae</taxon>
        <taxon>Streptophyta</taxon>
        <taxon>Embryophyta</taxon>
        <taxon>Tracheophyta</taxon>
        <taxon>Spermatophyta</taxon>
        <taxon>Magnoliopsida</taxon>
        <taxon>Liliopsida</taxon>
        <taxon>Poales</taxon>
        <taxon>Poaceae</taxon>
        <taxon>BOP clade</taxon>
        <taxon>Pooideae</taxon>
        <taxon>Triticodae</taxon>
        <taxon>Triticeae</taxon>
        <taxon>Triticinae</taxon>
        <taxon>Triticum</taxon>
    </lineage>
</organism>
<evidence type="ECO:0000313" key="1">
    <source>
        <dbReference type="EMBL" id="VAH22636.1"/>
    </source>
</evidence>